<evidence type="ECO:0000313" key="2">
    <source>
        <dbReference type="EMBL" id="SDD33990.1"/>
    </source>
</evidence>
<gene>
    <name evidence="2" type="ORF">SAMN05216270_103219</name>
</gene>
<evidence type="ECO:0008006" key="4">
    <source>
        <dbReference type="Google" id="ProtNLM"/>
    </source>
</evidence>
<dbReference type="EMBL" id="FNAD01000003">
    <property type="protein sequence ID" value="SDD33990.1"/>
    <property type="molecule type" value="Genomic_DNA"/>
</dbReference>
<sequence length="182" mass="18402">MGSGGKSRLPAIVATLVAVPVAVVAGIVVFNAIAPEADESVLVQEDLAPVSVEAPELSEDAAVVCLALTATAPQEAGGLEARPVEGGERAAESVMAYGDPAVVATCGAAPVEVEDTAAVYKLNGVCWFSDEEGAVWTTLDRQVPVSVSVPAEHEQPVDVLNDLSNVIAEKVPAAETAPTGCA</sequence>
<feature type="transmembrane region" description="Helical" evidence="1">
    <location>
        <begin position="12"/>
        <end position="34"/>
    </location>
</feature>
<evidence type="ECO:0000256" key="1">
    <source>
        <dbReference type="SAM" id="Phobius"/>
    </source>
</evidence>
<organism evidence="2 3">
    <name type="scientific">Glycomyces harbinensis</name>
    <dbReference type="NCBI Taxonomy" id="58114"/>
    <lineage>
        <taxon>Bacteria</taxon>
        <taxon>Bacillati</taxon>
        <taxon>Actinomycetota</taxon>
        <taxon>Actinomycetes</taxon>
        <taxon>Glycomycetales</taxon>
        <taxon>Glycomycetaceae</taxon>
        <taxon>Glycomyces</taxon>
    </lineage>
</organism>
<keyword evidence="1" id="KW-1133">Transmembrane helix</keyword>
<dbReference type="AlphaFoldDB" id="A0A1G6TY13"/>
<keyword evidence="1" id="KW-0472">Membrane</keyword>
<protein>
    <recommendedName>
        <fullName evidence="4">DUF3515 domain-containing protein</fullName>
    </recommendedName>
</protein>
<dbReference type="InterPro" id="IPR021903">
    <property type="entry name" value="DUF3515"/>
</dbReference>
<proteinExistence type="predicted"/>
<dbReference type="STRING" id="58114.SAMN05216270_103219"/>
<dbReference type="Proteomes" id="UP000198949">
    <property type="component" value="Unassembled WGS sequence"/>
</dbReference>
<keyword evidence="3" id="KW-1185">Reference proteome</keyword>
<reference evidence="3" key="1">
    <citation type="submission" date="2016-10" db="EMBL/GenBank/DDBJ databases">
        <authorList>
            <person name="Varghese N."/>
            <person name="Submissions S."/>
        </authorList>
    </citation>
    <scope>NUCLEOTIDE SEQUENCE [LARGE SCALE GENOMIC DNA]</scope>
    <source>
        <strain evidence="3">CGMCC 4.3516</strain>
    </source>
</reference>
<dbReference type="RefSeq" id="WP_177154816.1">
    <property type="nucleotide sequence ID" value="NZ_FNAD01000003.1"/>
</dbReference>
<keyword evidence="1" id="KW-0812">Transmembrane</keyword>
<name>A0A1G6TY13_9ACTN</name>
<evidence type="ECO:0000313" key="3">
    <source>
        <dbReference type="Proteomes" id="UP000198949"/>
    </source>
</evidence>
<accession>A0A1G6TY13</accession>
<dbReference type="Pfam" id="PF12028">
    <property type="entry name" value="DUF3515"/>
    <property type="match status" value="1"/>
</dbReference>